<evidence type="ECO:0000256" key="1">
    <source>
        <dbReference type="SAM" id="MobiDB-lite"/>
    </source>
</evidence>
<dbReference type="OrthoDB" id="3897113at2759"/>
<reference evidence="2 3" key="1">
    <citation type="submission" date="2017-03" db="EMBL/GenBank/DDBJ databases">
        <title>Genomes of endolithic fungi from Antarctica.</title>
        <authorList>
            <person name="Coleine C."/>
            <person name="Masonjones S."/>
            <person name="Stajich J.E."/>
        </authorList>
    </citation>
    <scope>NUCLEOTIDE SEQUENCE [LARGE SCALE GENOMIC DNA]</scope>
    <source>
        <strain evidence="2 3">CCFEE 6315</strain>
    </source>
</reference>
<keyword evidence="3" id="KW-1185">Reference proteome</keyword>
<gene>
    <name evidence="2" type="ORF">B0A50_03095</name>
</gene>
<proteinExistence type="predicted"/>
<sequence>MRTAPIAPIAPSRKGRKPVDSPGAVCDVSPPASSSNDGEFIDRPCDTSTTRADVRARKRRRKHETEQPLPPIASTPTKEVKNLLEELEAAEKTEGLDAGTTKMLLTAKRLMNQSSLRFFVFRYDEGVMRHLPARFGEDWNIKCGYEETRLDRWELVADMLALTLLHREIVMEYGEDYQLCWSKSGRIQRLDERLCEFMETVLKRARMKIMDEETGRLGLPKTVVIREWLRRGTWETLSHGKVVPQGDLAEQEGVEGGYPLRISSSSEKHVVEGDYRLRRLT</sequence>
<dbReference type="Proteomes" id="UP000308549">
    <property type="component" value="Unassembled WGS sequence"/>
</dbReference>
<name>A0A4U0U580_9PEZI</name>
<evidence type="ECO:0000313" key="3">
    <source>
        <dbReference type="Proteomes" id="UP000308549"/>
    </source>
</evidence>
<feature type="region of interest" description="Disordered" evidence="1">
    <location>
        <begin position="1"/>
        <end position="75"/>
    </location>
</feature>
<accession>A0A4U0U580</accession>
<dbReference type="EMBL" id="NAJL01000013">
    <property type="protein sequence ID" value="TKA29732.1"/>
    <property type="molecule type" value="Genomic_DNA"/>
</dbReference>
<organism evidence="2 3">
    <name type="scientific">Salinomyces thailandicus</name>
    <dbReference type="NCBI Taxonomy" id="706561"/>
    <lineage>
        <taxon>Eukaryota</taxon>
        <taxon>Fungi</taxon>
        <taxon>Dikarya</taxon>
        <taxon>Ascomycota</taxon>
        <taxon>Pezizomycotina</taxon>
        <taxon>Dothideomycetes</taxon>
        <taxon>Dothideomycetidae</taxon>
        <taxon>Mycosphaerellales</taxon>
        <taxon>Teratosphaeriaceae</taxon>
        <taxon>Salinomyces</taxon>
    </lineage>
</organism>
<protein>
    <submittedName>
        <fullName evidence="2">Uncharacterized protein</fullName>
    </submittedName>
</protein>
<evidence type="ECO:0000313" key="2">
    <source>
        <dbReference type="EMBL" id="TKA29732.1"/>
    </source>
</evidence>
<dbReference type="AlphaFoldDB" id="A0A4U0U580"/>
<comment type="caution">
    <text evidence="2">The sequence shown here is derived from an EMBL/GenBank/DDBJ whole genome shotgun (WGS) entry which is preliminary data.</text>
</comment>